<dbReference type="AlphaFoldDB" id="A0A7R6R381"/>
<feature type="transmembrane region" description="Helical" evidence="5">
    <location>
        <begin position="393"/>
        <end position="415"/>
    </location>
</feature>
<dbReference type="Proteomes" id="UP000463961">
    <property type="component" value="Chromosome"/>
</dbReference>
<keyword evidence="3 5" id="KW-1133">Transmembrane helix</keyword>
<dbReference type="InterPro" id="IPR011385">
    <property type="entry name" value="Site-sp_rcmbase"/>
</dbReference>
<evidence type="ECO:0000313" key="6">
    <source>
        <dbReference type="EMBL" id="BBU70005.1"/>
    </source>
</evidence>
<accession>A0A7R6R381</accession>
<evidence type="ECO:0000256" key="3">
    <source>
        <dbReference type="ARBA" id="ARBA00022989"/>
    </source>
</evidence>
<dbReference type="OrthoDB" id="5688397at2"/>
<gene>
    <name evidence="6" type="ORF">ICHIAU1_22880</name>
</gene>
<dbReference type="InterPro" id="IPR023271">
    <property type="entry name" value="Aquaporin-like"/>
</dbReference>
<reference evidence="7" key="1">
    <citation type="submission" date="2020-01" db="EMBL/GenBank/DDBJ databases">
        <title>Phosphoaccumulans saitamaens gen. nov., sp. nov., a polyphosphate accumulating bacterium isolated from surface river water.</title>
        <authorList>
            <person name="Watanabe K."/>
            <person name="Suda W."/>
        </authorList>
    </citation>
    <scope>NUCLEOTIDE SEQUENCE [LARGE SCALE GENOMIC DNA]</scope>
    <source>
        <strain evidence="7">ICHIAU1</strain>
    </source>
</reference>
<feature type="transmembrane region" description="Helical" evidence="5">
    <location>
        <begin position="604"/>
        <end position="624"/>
    </location>
</feature>
<feature type="transmembrane region" description="Helical" evidence="5">
    <location>
        <begin position="489"/>
        <end position="513"/>
    </location>
</feature>
<dbReference type="Pfam" id="PF10136">
    <property type="entry name" value="SpecificRecomb"/>
    <property type="match status" value="1"/>
</dbReference>
<evidence type="ECO:0000313" key="7">
    <source>
        <dbReference type="Proteomes" id="UP000463961"/>
    </source>
</evidence>
<dbReference type="GO" id="GO:0016020">
    <property type="term" value="C:membrane"/>
    <property type="evidence" value="ECO:0007669"/>
    <property type="project" value="UniProtKB-SubCell"/>
</dbReference>
<name>A0A7R6R381_9RHOO</name>
<keyword evidence="7" id="KW-1185">Reference proteome</keyword>
<dbReference type="RefSeq" id="WP_162049357.1">
    <property type="nucleotide sequence ID" value="NZ_AP022345.1"/>
</dbReference>
<keyword evidence="2 5" id="KW-0812">Transmembrane</keyword>
<proteinExistence type="predicted"/>
<evidence type="ECO:0000256" key="1">
    <source>
        <dbReference type="ARBA" id="ARBA00004141"/>
    </source>
</evidence>
<sequence length="714" mass="78861">MRNLKDDIRDGLSELGETVRRLRGTSDDTLLAALEAFANTDADDLALLTQLFAELRPRRGESAAVAVDRFNRMVSVLREAPVLAAQFRRHFVGFFTRRRMTPFFADSGVLPATGFFSEWSRMLGHRILPAVPDERDVKDCLHVFLNHPDDWQWLSAIPQESMMRFWQLQAPVDEMETQDWQQLIRELLDAIRLLAHRISGLGMDSALLNASTHLENFAPSFLELPSEAQHYYQSLNAHFADPAVAPDDGRHLLVLVGQCLDGLQRARRYFLSAGTSLHMTYLLTRCQQSLDRLAELVSMMNTFLQSSAVVEALLEVGAEEAGVTPGTRLLSEEARALKAWSTFVHEALVAENRRNNFADYWQRLSQLLALRVTENAAQSGEHYLCTNRREYGAMWLSAMGAGVFIGVMALLKVFAGELHAPLFMTAVLYSLIYGVGFTLIYLLGFTVATKQPAMTAQTLVGQLSNINSERPDDLTPVVDLIAAVFRSQLAAIAGNILVAFPVAILVGLGLGQWLGESPVSAEKATHLLHDLDIFGWAIPHAALAGVFLYLAGLISGYFDNRAAHNQVGPRIARLPWLTALVGDERAVRVGRYIGHHLGGMMGNFLFGCMLGSAGIVGVILGLPIDIRHIAFSSANLGYVIIGSEVIPAWQTLAWASFGVLCIGLTNLAVSFTLALRTAFRARRLQFSGARVLMRAVWQRFRESPGSFFIPPKSS</sequence>
<keyword evidence="4 5" id="KW-0472">Membrane</keyword>
<dbReference type="Gene3D" id="1.20.1080.10">
    <property type="entry name" value="Glycerol uptake facilitator protein"/>
    <property type="match status" value="1"/>
</dbReference>
<protein>
    <submittedName>
        <fullName evidence="6">Recombinase</fullName>
    </submittedName>
</protein>
<feature type="transmembrane region" description="Helical" evidence="5">
    <location>
        <begin position="652"/>
        <end position="675"/>
    </location>
</feature>
<dbReference type="EMBL" id="AP022345">
    <property type="protein sequence ID" value="BBU70005.1"/>
    <property type="molecule type" value="Genomic_DNA"/>
</dbReference>
<evidence type="ECO:0000256" key="2">
    <source>
        <dbReference type="ARBA" id="ARBA00022692"/>
    </source>
</evidence>
<organism evidence="6 7">
    <name type="scientific">Fluviibacter phosphoraccumulans</name>
    <dbReference type="NCBI Taxonomy" id="1751046"/>
    <lineage>
        <taxon>Bacteria</taxon>
        <taxon>Pseudomonadati</taxon>
        <taxon>Pseudomonadota</taxon>
        <taxon>Betaproteobacteria</taxon>
        <taxon>Rhodocyclales</taxon>
        <taxon>Fluviibacteraceae</taxon>
        <taxon>Fluviibacter</taxon>
    </lineage>
</organism>
<feature type="transmembrane region" description="Helical" evidence="5">
    <location>
        <begin position="533"/>
        <end position="558"/>
    </location>
</feature>
<evidence type="ECO:0000256" key="5">
    <source>
        <dbReference type="SAM" id="Phobius"/>
    </source>
</evidence>
<comment type="subcellular location">
    <subcellularLocation>
        <location evidence="1">Membrane</location>
        <topology evidence="1">Multi-pass membrane protein</topology>
    </subcellularLocation>
</comment>
<evidence type="ECO:0000256" key="4">
    <source>
        <dbReference type="ARBA" id="ARBA00023136"/>
    </source>
</evidence>
<feature type="transmembrane region" description="Helical" evidence="5">
    <location>
        <begin position="427"/>
        <end position="448"/>
    </location>
</feature>